<dbReference type="OrthoDB" id="5828202at2759"/>
<dbReference type="InterPro" id="IPR003439">
    <property type="entry name" value="ABC_transporter-like_ATP-bd"/>
</dbReference>
<feature type="transmembrane region" description="Helical" evidence="7">
    <location>
        <begin position="311"/>
        <end position="330"/>
    </location>
</feature>
<feature type="transmembrane region" description="Helical" evidence="7">
    <location>
        <begin position="168"/>
        <end position="188"/>
    </location>
</feature>
<dbReference type="Pfam" id="PF12698">
    <property type="entry name" value="ABC2_membrane_3"/>
    <property type="match status" value="1"/>
</dbReference>
<name>A0A016TGW4_9BILA</name>
<dbReference type="InterPro" id="IPR013525">
    <property type="entry name" value="ABC2_TM"/>
</dbReference>
<keyword evidence="6 7" id="KW-0472">Membrane</keyword>
<keyword evidence="2 7" id="KW-0812">Transmembrane</keyword>
<dbReference type="InterPro" id="IPR027417">
    <property type="entry name" value="P-loop_NTPase"/>
</dbReference>
<dbReference type="GO" id="GO:0016887">
    <property type="term" value="F:ATP hydrolysis activity"/>
    <property type="evidence" value="ECO:0007669"/>
    <property type="project" value="InterPro"/>
</dbReference>
<keyword evidence="10" id="KW-1185">Reference proteome</keyword>
<sequence>MGEATEVKRCTEMEPLGSEPASEFRGCLFMWRFIFLLWKKIMLSLFHFPLILSQVLLPIFVAIYLGSILSGDLEVPSVKVKHSFASIPRGRFLLFNPKNESTVSTLVMRVMHKYPQIEVLVFRSENVKLFWPMDWPWVVGAVVIKEVASNGMGAVAKEIEYLFPRYVFHSDLLMMQVVSDVYFMSGGLKMSVGFEMRLRKEKYDRSDFVLAPFIMMLTHILITSSFTIIPAEEQNSHFKHLQIMTGVSPCLYWFATLIYDIFVAFLVCLIVLFILFFFDWSFSFSFYLLAALYCVINLPLAYLVSTLLSTTGIAFLFLVIFQSLAFIPLFLADGMLQPPGSLVAYIYPSLAFMSAIIDETGKRKMLNFTSSTYLIVLGSNGLLYLLLLILYEFHFHTSLMQFMNSKKFSESFDVPYGNDVIEERARVTRPSGFGTILVVKSLVKFRKNVCAVKNFTFGLDKGDVFGLVGMMGSGKSTTFNLISGVERPSSGKVLIHGKRPYKLPMMGFCAQYDSLFPALTCRQNIIIIAGMLGYRSVRKKADKLIGYLGLRLHAGRVIAHCSEGQKRRISVALALLTRADVIVMDEPTRGVDPIARRDIWKLIRTTQLNDRTLFFTTSSIEECEMLGTRYGVLCKGRFVSTGPMEVLKEQ</sequence>
<evidence type="ECO:0000256" key="1">
    <source>
        <dbReference type="ARBA" id="ARBA00004141"/>
    </source>
</evidence>
<keyword evidence="5 7" id="KW-1133">Transmembrane helix</keyword>
<dbReference type="GO" id="GO:0005319">
    <property type="term" value="F:lipid transporter activity"/>
    <property type="evidence" value="ECO:0007669"/>
    <property type="project" value="TreeGrafter"/>
</dbReference>
<feature type="transmembrane region" description="Helical" evidence="7">
    <location>
        <begin position="342"/>
        <end position="361"/>
    </location>
</feature>
<dbReference type="PROSITE" id="PS50893">
    <property type="entry name" value="ABC_TRANSPORTER_2"/>
    <property type="match status" value="1"/>
</dbReference>
<dbReference type="InterPro" id="IPR026082">
    <property type="entry name" value="ABCA"/>
</dbReference>
<dbReference type="AlphaFoldDB" id="A0A016TGW4"/>
<dbReference type="GO" id="GO:0005524">
    <property type="term" value="F:ATP binding"/>
    <property type="evidence" value="ECO:0007669"/>
    <property type="project" value="UniProtKB-KW"/>
</dbReference>
<keyword evidence="3" id="KW-0547">Nucleotide-binding</keyword>
<dbReference type="SMART" id="SM00382">
    <property type="entry name" value="AAA"/>
    <property type="match status" value="1"/>
</dbReference>
<comment type="caution">
    <text evidence="9">The sequence shown here is derived from an EMBL/GenBank/DDBJ whole genome shotgun (WGS) entry which is preliminary data.</text>
</comment>
<organism evidence="9 10">
    <name type="scientific">Ancylostoma ceylanicum</name>
    <dbReference type="NCBI Taxonomy" id="53326"/>
    <lineage>
        <taxon>Eukaryota</taxon>
        <taxon>Metazoa</taxon>
        <taxon>Ecdysozoa</taxon>
        <taxon>Nematoda</taxon>
        <taxon>Chromadorea</taxon>
        <taxon>Rhabditida</taxon>
        <taxon>Rhabditina</taxon>
        <taxon>Rhabditomorpha</taxon>
        <taxon>Strongyloidea</taxon>
        <taxon>Ancylostomatidae</taxon>
        <taxon>Ancylostomatinae</taxon>
        <taxon>Ancylostoma</taxon>
    </lineage>
</organism>
<evidence type="ECO:0000256" key="2">
    <source>
        <dbReference type="ARBA" id="ARBA00022692"/>
    </source>
</evidence>
<gene>
    <name evidence="9" type="primary">Acey_s0104.g3635</name>
    <name evidence="9" type="ORF">Y032_0104g3635</name>
</gene>
<evidence type="ECO:0000256" key="3">
    <source>
        <dbReference type="ARBA" id="ARBA00022741"/>
    </source>
</evidence>
<dbReference type="STRING" id="53326.A0A016TGW4"/>
<feature type="transmembrane region" description="Helical" evidence="7">
    <location>
        <begin position="41"/>
        <end position="65"/>
    </location>
</feature>
<accession>A0A016TGW4</accession>
<proteinExistence type="predicted"/>
<dbReference type="EMBL" id="JARK01001440">
    <property type="protein sequence ID" value="EYC01848.1"/>
    <property type="molecule type" value="Genomic_DNA"/>
</dbReference>
<feature type="transmembrane region" description="Helical" evidence="7">
    <location>
        <begin position="373"/>
        <end position="391"/>
    </location>
</feature>
<dbReference type="Gene3D" id="3.40.50.300">
    <property type="entry name" value="P-loop containing nucleotide triphosphate hydrolases"/>
    <property type="match status" value="1"/>
</dbReference>
<dbReference type="SUPFAM" id="SSF52540">
    <property type="entry name" value="P-loop containing nucleoside triphosphate hydrolases"/>
    <property type="match status" value="1"/>
</dbReference>
<feature type="transmembrane region" description="Helical" evidence="7">
    <location>
        <begin position="284"/>
        <end position="304"/>
    </location>
</feature>
<dbReference type="PANTHER" id="PTHR19229:SF151">
    <property type="entry name" value="ABC TRANSPORTER DOMAIN-CONTAINING PROTEIN"/>
    <property type="match status" value="1"/>
</dbReference>
<dbReference type="GO" id="GO:0016020">
    <property type="term" value="C:membrane"/>
    <property type="evidence" value="ECO:0007669"/>
    <property type="project" value="UniProtKB-SubCell"/>
</dbReference>
<feature type="transmembrane region" description="Helical" evidence="7">
    <location>
        <begin position="250"/>
        <end position="278"/>
    </location>
</feature>
<evidence type="ECO:0000256" key="7">
    <source>
        <dbReference type="SAM" id="Phobius"/>
    </source>
</evidence>
<evidence type="ECO:0000313" key="9">
    <source>
        <dbReference type="EMBL" id="EYC01848.1"/>
    </source>
</evidence>
<dbReference type="PANTHER" id="PTHR19229">
    <property type="entry name" value="ATP-BINDING CASSETTE TRANSPORTER SUBFAMILY A ABCA"/>
    <property type="match status" value="1"/>
</dbReference>
<evidence type="ECO:0000256" key="5">
    <source>
        <dbReference type="ARBA" id="ARBA00022989"/>
    </source>
</evidence>
<evidence type="ECO:0000259" key="8">
    <source>
        <dbReference type="PROSITE" id="PS50893"/>
    </source>
</evidence>
<dbReference type="GO" id="GO:0140359">
    <property type="term" value="F:ABC-type transporter activity"/>
    <property type="evidence" value="ECO:0007669"/>
    <property type="project" value="InterPro"/>
</dbReference>
<evidence type="ECO:0000313" key="10">
    <source>
        <dbReference type="Proteomes" id="UP000024635"/>
    </source>
</evidence>
<evidence type="ECO:0000256" key="4">
    <source>
        <dbReference type="ARBA" id="ARBA00022840"/>
    </source>
</evidence>
<comment type="subcellular location">
    <subcellularLocation>
        <location evidence="1">Membrane</location>
        <topology evidence="1">Multi-pass membrane protein</topology>
    </subcellularLocation>
</comment>
<keyword evidence="4" id="KW-0067">ATP-binding</keyword>
<reference evidence="10" key="1">
    <citation type="journal article" date="2015" name="Nat. Genet.">
        <title>The genome and transcriptome of the zoonotic hookworm Ancylostoma ceylanicum identify infection-specific gene families.</title>
        <authorList>
            <person name="Schwarz E.M."/>
            <person name="Hu Y."/>
            <person name="Antoshechkin I."/>
            <person name="Miller M.M."/>
            <person name="Sternberg P.W."/>
            <person name="Aroian R.V."/>
        </authorList>
    </citation>
    <scope>NUCLEOTIDE SEQUENCE</scope>
    <source>
        <strain evidence="10">HY135</strain>
    </source>
</reference>
<dbReference type="InterPro" id="IPR003593">
    <property type="entry name" value="AAA+_ATPase"/>
</dbReference>
<feature type="transmembrane region" description="Helical" evidence="7">
    <location>
        <begin position="208"/>
        <end position="229"/>
    </location>
</feature>
<dbReference type="Pfam" id="PF00005">
    <property type="entry name" value="ABC_tran"/>
    <property type="match status" value="1"/>
</dbReference>
<evidence type="ECO:0000256" key="6">
    <source>
        <dbReference type="ARBA" id="ARBA00023136"/>
    </source>
</evidence>
<dbReference type="Proteomes" id="UP000024635">
    <property type="component" value="Unassembled WGS sequence"/>
</dbReference>
<protein>
    <recommendedName>
        <fullName evidence="8">ABC transporter domain-containing protein</fullName>
    </recommendedName>
</protein>
<feature type="domain" description="ABC transporter" evidence="8">
    <location>
        <begin position="437"/>
        <end position="650"/>
    </location>
</feature>